<dbReference type="Proteomes" id="UP000249165">
    <property type="component" value="Unassembled WGS sequence"/>
</dbReference>
<accession>A0A327YU61</accession>
<evidence type="ECO:0000313" key="2">
    <source>
        <dbReference type="Proteomes" id="UP000249165"/>
    </source>
</evidence>
<dbReference type="RefSeq" id="WP_111549505.1">
    <property type="nucleotide sequence ID" value="NZ_LIQE01000057.1"/>
</dbReference>
<evidence type="ECO:0000313" key="1">
    <source>
        <dbReference type="EMBL" id="RAK24091.1"/>
    </source>
</evidence>
<dbReference type="OrthoDB" id="7873792at2"/>
<comment type="caution">
    <text evidence="1">The sequence shown here is derived from an EMBL/GenBank/DDBJ whole genome shotgun (WGS) entry which is preliminary data.</text>
</comment>
<reference evidence="1 2" key="1">
    <citation type="submission" date="2018-06" db="EMBL/GenBank/DDBJ databases">
        <title>Genomic Encyclopedia of Archaeal and Bacterial Type Strains, Phase II (KMG-II): from individual species to whole genera.</title>
        <authorList>
            <person name="Goeker M."/>
        </authorList>
    </citation>
    <scope>NUCLEOTIDE SEQUENCE [LARGE SCALE GENOMIC DNA]</scope>
    <source>
        <strain evidence="1 2">DSM 22011</strain>
    </source>
</reference>
<organism evidence="1 2">
    <name type="scientific">Salipiger aestuarii</name>
    <dbReference type="NCBI Taxonomy" id="568098"/>
    <lineage>
        <taxon>Bacteria</taxon>
        <taxon>Pseudomonadati</taxon>
        <taxon>Pseudomonadota</taxon>
        <taxon>Alphaproteobacteria</taxon>
        <taxon>Rhodobacterales</taxon>
        <taxon>Roseobacteraceae</taxon>
        <taxon>Salipiger</taxon>
    </lineage>
</organism>
<name>A0A327YU61_9RHOB</name>
<sequence>MRRWSAPDNAGRAEDERFLEAMHRHEVDGMSFAVLARDLCRSRAAVCGMFKRVRDAEQPCQCVNPENRDGGMPPRWWRKCP</sequence>
<keyword evidence="2" id="KW-1185">Reference proteome</keyword>
<dbReference type="EMBL" id="QLMG01000001">
    <property type="protein sequence ID" value="RAK24091.1"/>
    <property type="molecule type" value="Genomic_DNA"/>
</dbReference>
<proteinExistence type="predicted"/>
<dbReference type="AlphaFoldDB" id="A0A327YU61"/>
<protein>
    <submittedName>
        <fullName evidence="1">Uncharacterized protein</fullName>
    </submittedName>
</protein>
<gene>
    <name evidence="1" type="ORF">ATI53_1001198</name>
</gene>